<dbReference type="EMBL" id="GBRH01208123">
    <property type="protein sequence ID" value="JAD89772.1"/>
    <property type="molecule type" value="Transcribed_RNA"/>
</dbReference>
<accession>A0A0A9E198</accession>
<dbReference type="AlphaFoldDB" id="A0A0A9E198"/>
<sequence length="103" mass="11701">MYQIWPSDLIQHVQIPQDPLVLPLLEIAPSSHWPPPGSRCGLHLLGFRRALRPVLRRRLAVEPVAAYDKRHDGNDDATWSYRPASAEAIGFFNHAGGRFQPQR</sequence>
<organism evidence="1">
    <name type="scientific">Arundo donax</name>
    <name type="common">Giant reed</name>
    <name type="synonym">Donax arundinaceus</name>
    <dbReference type="NCBI Taxonomy" id="35708"/>
    <lineage>
        <taxon>Eukaryota</taxon>
        <taxon>Viridiplantae</taxon>
        <taxon>Streptophyta</taxon>
        <taxon>Embryophyta</taxon>
        <taxon>Tracheophyta</taxon>
        <taxon>Spermatophyta</taxon>
        <taxon>Magnoliopsida</taxon>
        <taxon>Liliopsida</taxon>
        <taxon>Poales</taxon>
        <taxon>Poaceae</taxon>
        <taxon>PACMAD clade</taxon>
        <taxon>Arundinoideae</taxon>
        <taxon>Arundineae</taxon>
        <taxon>Arundo</taxon>
    </lineage>
</organism>
<proteinExistence type="predicted"/>
<name>A0A0A9E198_ARUDO</name>
<evidence type="ECO:0000313" key="1">
    <source>
        <dbReference type="EMBL" id="JAD89772.1"/>
    </source>
</evidence>
<reference evidence="1" key="1">
    <citation type="submission" date="2014-09" db="EMBL/GenBank/DDBJ databases">
        <authorList>
            <person name="Magalhaes I.L.F."/>
            <person name="Oliveira U."/>
            <person name="Santos F.R."/>
            <person name="Vidigal T.H.D.A."/>
            <person name="Brescovit A.D."/>
            <person name="Santos A.J."/>
        </authorList>
    </citation>
    <scope>NUCLEOTIDE SEQUENCE</scope>
    <source>
        <tissue evidence="1">Shoot tissue taken approximately 20 cm above the soil surface</tissue>
    </source>
</reference>
<reference evidence="1" key="2">
    <citation type="journal article" date="2015" name="Data Brief">
        <title>Shoot transcriptome of the giant reed, Arundo donax.</title>
        <authorList>
            <person name="Barrero R.A."/>
            <person name="Guerrero F.D."/>
            <person name="Moolhuijzen P."/>
            <person name="Goolsby J.A."/>
            <person name="Tidwell J."/>
            <person name="Bellgard S.E."/>
            <person name="Bellgard M.I."/>
        </authorList>
    </citation>
    <scope>NUCLEOTIDE SEQUENCE</scope>
    <source>
        <tissue evidence="1">Shoot tissue taken approximately 20 cm above the soil surface</tissue>
    </source>
</reference>
<protein>
    <submittedName>
        <fullName evidence="1">Uncharacterized protein</fullName>
    </submittedName>
</protein>